<evidence type="ECO:0000313" key="2">
    <source>
        <dbReference type="Proteomes" id="UP000790347"/>
    </source>
</evidence>
<evidence type="ECO:0000313" key="1">
    <source>
        <dbReference type="EMBL" id="KAH9517898.1"/>
    </source>
</evidence>
<organism evidence="1 2">
    <name type="scientific">Dermatophagoides farinae</name>
    <name type="common">American house dust mite</name>
    <dbReference type="NCBI Taxonomy" id="6954"/>
    <lineage>
        <taxon>Eukaryota</taxon>
        <taxon>Metazoa</taxon>
        <taxon>Ecdysozoa</taxon>
        <taxon>Arthropoda</taxon>
        <taxon>Chelicerata</taxon>
        <taxon>Arachnida</taxon>
        <taxon>Acari</taxon>
        <taxon>Acariformes</taxon>
        <taxon>Sarcoptiformes</taxon>
        <taxon>Astigmata</taxon>
        <taxon>Psoroptidia</taxon>
        <taxon>Analgoidea</taxon>
        <taxon>Pyroglyphidae</taxon>
        <taxon>Dermatophagoidinae</taxon>
        <taxon>Dermatophagoides</taxon>
    </lineage>
</organism>
<keyword evidence="2" id="KW-1185">Reference proteome</keyword>
<dbReference type="AlphaFoldDB" id="A0A922I3L0"/>
<dbReference type="Proteomes" id="UP000790347">
    <property type="component" value="Unassembled WGS sequence"/>
</dbReference>
<accession>A0A922I3L0</accession>
<reference evidence="1" key="2">
    <citation type="journal article" date="2022" name="Res Sq">
        <title>Comparative Genomics Reveals Insights into the Divergent Evolution of Astigmatic Mites and Household Pest Adaptations.</title>
        <authorList>
            <person name="Xiong Q."/>
            <person name="Wan A.T.-Y."/>
            <person name="Liu X.-Y."/>
            <person name="Fung C.S.-H."/>
            <person name="Xiao X."/>
            <person name="Malainual N."/>
            <person name="Hou J."/>
            <person name="Wang L."/>
            <person name="Wang M."/>
            <person name="Yang K."/>
            <person name="Cui Y."/>
            <person name="Leung E."/>
            <person name="Nong W."/>
            <person name="Shin S.-K."/>
            <person name="Au S."/>
            <person name="Jeong K.Y."/>
            <person name="Chew F.T."/>
            <person name="Hui J."/>
            <person name="Leung T.F."/>
            <person name="Tungtrongchitr A."/>
            <person name="Zhong N."/>
            <person name="Liu Z."/>
            <person name="Tsui S."/>
        </authorList>
    </citation>
    <scope>NUCLEOTIDE SEQUENCE</scope>
    <source>
        <strain evidence="1">Derf</strain>
        <tissue evidence="1">Whole organism</tissue>
    </source>
</reference>
<dbReference type="EMBL" id="ASGP02000003">
    <property type="protein sequence ID" value="KAH9517898.1"/>
    <property type="molecule type" value="Genomic_DNA"/>
</dbReference>
<gene>
    <name evidence="1" type="ORF">DERF_008516</name>
</gene>
<sequence length="63" mass="7176">MANIKISLVNETSSFHYWIPGNHYPGGGHSFIHSLVWVLNEKFPVKFFFRSKQLHSTQASVSA</sequence>
<reference evidence="1" key="1">
    <citation type="submission" date="2013-05" db="EMBL/GenBank/DDBJ databases">
        <authorList>
            <person name="Yim A.K.Y."/>
            <person name="Chan T.F."/>
            <person name="Ji K.M."/>
            <person name="Liu X.Y."/>
            <person name="Zhou J.W."/>
            <person name="Li R.Q."/>
            <person name="Yang K.Y."/>
            <person name="Li J."/>
            <person name="Li M."/>
            <person name="Law P.T.W."/>
            <person name="Wu Y.L."/>
            <person name="Cai Z.L."/>
            <person name="Qin H."/>
            <person name="Bao Y."/>
            <person name="Leung R.K.K."/>
            <person name="Ng P.K.S."/>
            <person name="Zou J."/>
            <person name="Zhong X.J."/>
            <person name="Ran P.X."/>
            <person name="Zhong N.S."/>
            <person name="Liu Z.G."/>
            <person name="Tsui S.K.W."/>
        </authorList>
    </citation>
    <scope>NUCLEOTIDE SEQUENCE</scope>
    <source>
        <strain evidence="1">Derf</strain>
        <tissue evidence="1">Whole organism</tissue>
    </source>
</reference>
<name>A0A922I3L0_DERFA</name>
<proteinExistence type="predicted"/>
<comment type="caution">
    <text evidence="1">The sequence shown here is derived from an EMBL/GenBank/DDBJ whole genome shotgun (WGS) entry which is preliminary data.</text>
</comment>
<protein>
    <submittedName>
        <fullName evidence="1">Uncharacterized protein</fullName>
    </submittedName>
</protein>